<reference evidence="2 3" key="1">
    <citation type="submission" date="2017-12" db="EMBL/GenBank/DDBJ databases">
        <authorList>
            <consortium name="DOE Joint Genome Institute"/>
            <person name="Haridas S."/>
            <person name="Kjaerbolling I."/>
            <person name="Vesth T.C."/>
            <person name="Frisvad J.C."/>
            <person name="Nybo J.L."/>
            <person name="Theobald S."/>
            <person name="Kuo A."/>
            <person name="Bowyer P."/>
            <person name="Matsuda Y."/>
            <person name="Mondo S."/>
            <person name="Lyhne E.K."/>
            <person name="Kogle M.E."/>
            <person name="Clum A."/>
            <person name="Lipzen A."/>
            <person name="Salamov A."/>
            <person name="Ngan C.Y."/>
            <person name="Daum C."/>
            <person name="Chiniquy J."/>
            <person name="Barry K."/>
            <person name="LaButti K."/>
            <person name="Simmons B.A."/>
            <person name="Magnuson J.K."/>
            <person name="Mortensen U.H."/>
            <person name="Larsen T.O."/>
            <person name="Grigoriev I.V."/>
            <person name="Baker S.E."/>
            <person name="Andersen M.R."/>
            <person name="Nordberg H.P."/>
            <person name="Cantor M.N."/>
            <person name="Hua S.X."/>
        </authorList>
    </citation>
    <scope>NUCLEOTIDE SEQUENCE [LARGE SCALE GENOMIC DNA]</scope>
    <source>
        <strain evidence="2 3">CBS 102.13</strain>
    </source>
</reference>
<dbReference type="AlphaFoldDB" id="A0A2I2F584"/>
<name>A0A2I2F584_ASPCN</name>
<evidence type="ECO:0000313" key="2">
    <source>
        <dbReference type="EMBL" id="PLB35791.1"/>
    </source>
</evidence>
<dbReference type="EMBL" id="KZ559158">
    <property type="protein sequence ID" value="PLB35791.1"/>
    <property type="molecule type" value="Genomic_DNA"/>
</dbReference>
<gene>
    <name evidence="2" type="ORF">BDW47DRAFT_109835</name>
</gene>
<dbReference type="Proteomes" id="UP000234585">
    <property type="component" value="Unassembled WGS sequence"/>
</dbReference>
<keyword evidence="1" id="KW-0732">Signal</keyword>
<accession>A0A2I2F584</accession>
<feature type="signal peptide" evidence="1">
    <location>
        <begin position="1"/>
        <end position="25"/>
    </location>
</feature>
<dbReference type="RefSeq" id="XP_024669803.1">
    <property type="nucleotide sequence ID" value="XM_024813564.1"/>
</dbReference>
<proteinExistence type="predicted"/>
<organism evidence="2 3">
    <name type="scientific">Aspergillus candidus</name>
    <dbReference type="NCBI Taxonomy" id="41067"/>
    <lineage>
        <taxon>Eukaryota</taxon>
        <taxon>Fungi</taxon>
        <taxon>Dikarya</taxon>
        <taxon>Ascomycota</taxon>
        <taxon>Pezizomycotina</taxon>
        <taxon>Eurotiomycetes</taxon>
        <taxon>Eurotiomycetidae</taxon>
        <taxon>Eurotiales</taxon>
        <taxon>Aspergillaceae</taxon>
        <taxon>Aspergillus</taxon>
        <taxon>Aspergillus subgen. Circumdati</taxon>
    </lineage>
</organism>
<evidence type="ECO:0000256" key="1">
    <source>
        <dbReference type="SAM" id="SignalP"/>
    </source>
</evidence>
<dbReference type="GeneID" id="36520724"/>
<evidence type="ECO:0000313" key="3">
    <source>
        <dbReference type="Proteomes" id="UP000234585"/>
    </source>
</evidence>
<feature type="chain" id="PRO_5014187987" description="Secreted protein" evidence="1">
    <location>
        <begin position="26"/>
        <end position="72"/>
    </location>
</feature>
<protein>
    <recommendedName>
        <fullName evidence="4">Secreted protein</fullName>
    </recommendedName>
</protein>
<keyword evidence="3" id="KW-1185">Reference proteome</keyword>
<evidence type="ECO:0008006" key="4">
    <source>
        <dbReference type="Google" id="ProtNLM"/>
    </source>
</evidence>
<sequence>MPNPALTLRCVLLSAVLVSVSVSCGCMVDRGGGSCGGVWGCSVMPRWLQPASYLLHTYSVGRSCRTSRWVSR</sequence>